<dbReference type="KEGG" id="fpf:DCC35_19645"/>
<proteinExistence type="inferred from homology"/>
<keyword evidence="4" id="KW-1185">Reference proteome</keyword>
<evidence type="ECO:0000256" key="1">
    <source>
        <dbReference type="ARBA" id="ARBA00007884"/>
    </source>
</evidence>
<evidence type="ECO:0000313" key="3">
    <source>
        <dbReference type="EMBL" id="QCK16787.1"/>
    </source>
</evidence>
<dbReference type="OrthoDB" id="442188at2"/>
<reference evidence="3 4" key="1">
    <citation type="submission" date="2018-04" db="EMBL/GenBank/DDBJ databases">
        <title>Complete genome uncultured novel isolate.</title>
        <authorList>
            <person name="Merlino G."/>
        </authorList>
    </citation>
    <scope>NUCLEOTIDE SEQUENCE [LARGE SCALE GENOMIC DNA]</scope>
    <source>
        <strain evidence="4">R1DC9</strain>
    </source>
</reference>
<dbReference type="SUPFAM" id="SSF49785">
    <property type="entry name" value="Galactose-binding domain-like"/>
    <property type="match status" value="1"/>
</dbReference>
<protein>
    <submittedName>
        <fullName evidence="3">CIA30 family protein</fullName>
    </submittedName>
</protein>
<accession>A0A4D7JQ58</accession>
<dbReference type="Pfam" id="PF08547">
    <property type="entry name" value="CIA30"/>
    <property type="match status" value="1"/>
</dbReference>
<evidence type="ECO:0000259" key="2">
    <source>
        <dbReference type="Pfam" id="PF08547"/>
    </source>
</evidence>
<dbReference type="Proteomes" id="UP000298616">
    <property type="component" value="Chromosome"/>
</dbReference>
<evidence type="ECO:0000313" key="4">
    <source>
        <dbReference type="Proteomes" id="UP000298616"/>
    </source>
</evidence>
<comment type="similarity">
    <text evidence="1">Belongs to the CIA30 family.</text>
</comment>
<dbReference type="PANTHER" id="PTHR13194">
    <property type="entry name" value="COMPLEX I INTERMEDIATE-ASSOCIATED PROTEIN 30"/>
    <property type="match status" value="1"/>
</dbReference>
<dbReference type="InterPro" id="IPR039131">
    <property type="entry name" value="NDUFAF1"/>
</dbReference>
<dbReference type="EMBL" id="CP028923">
    <property type="protein sequence ID" value="QCK16787.1"/>
    <property type="molecule type" value="Genomic_DNA"/>
</dbReference>
<dbReference type="InterPro" id="IPR008979">
    <property type="entry name" value="Galactose-bd-like_sf"/>
</dbReference>
<feature type="domain" description="NADH:ubiquinone oxidoreductase intermediate-associated protein 30" evidence="2">
    <location>
        <begin position="8"/>
        <end position="158"/>
    </location>
</feature>
<dbReference type="PANTHER" id="PTHR13194:SF19">
    <property type="entry name" value="NAD(P)-BINDING ROSSMANN-FOLD SUPERFAMILY PROTEIN"/>
    <property type="match status" value="1"/>
</dbReference>
<dbReference type="AlphaFoldDB" id="A0A4D7JQ58"/>
<organism evidence="3 4">
    <name type="scientific">Mangrovivirga cuniculi</name>
    <dbReference type="NCBI Taxonomy" id="2715131"/>
    <lineage>
        <taxon>Bacteria</taxon>
        <taxon>Pseudomonadati</taxon>
        <taxon>Bacteroidota</taxon>
        <taxon>Cytophagia</taxon>
        <taxon>Cytophagales</taxon>
        <taxon>Mangrovivirgaceae</taxon>
        <taxon>Mangrovivirga</taxon>
    </lineage>
</organism>
<sequence length="167" mass="19183">MSFTIEVFDFNKNSDISGWKIVNDNVMGGVSNSQFYLNDSGHGVFIGQVSLENNGGFCSVRHSFDLNEINESSSIIIKVKGDGKRYQLRVKESSRNPESYIHYFNTSKKWEVIEISLDQLIPWYRGNKLDRPNFNGDQIQEIGFLIGNKKEEDFKLMIDNITIKSEK</sequence>
<gene>
    <name evidence="3" type="ORF">DCC35_19645</name>
</gene>
<dbReference type="RefSeq" id="WP_137092380.1">
    <property type="nucleotide sequence ID" value="NZ_CP028923.1"/>
</dbReference>
<dbReference type="InterPro" id="IPR013857">
    <property type="entry name" value="NADH-UbQ_OxRdtase-assoc_prot30"/>
</dbReference>
<name>A0A4D7JQ58_9BACT</name>